<protein>
    <recommendedName>
        <fullName evidence="4">Tyr recombinase domain-containing protein</fullName>
    </recommendedName>
</protein>
<comment type="similarity">
    <text evidence="1">Belongs to the 'phage' integrase family.</text>
</comment>
<dbReference type="Gene3D" id="1.10.150.130">
    <property type="match status" value="1"/>
</dbReference>
<organism evidence="5 6">
    <name type="scientific">Pedobacter jejuensis</name>
    <dbReference type="NCBI Taxonomy" id="1268550"/>
    <lineage>
        <taxon>Bacteria</taxon>
        <taxon>Pseudomonadati</taxon>
        <taxon>Bacteroidota</taxon>
        <taxon>Sphingobacteriia</taxon>
        <taxon>Sphingobacteriales</taxon>
        <taxon>Sphingobacteriaceae</taxon>
        <taxon>Pedobacter</taxon>
    </lineage>
</organism>
<dbReference type="Pfam" id="PF17293">
    <property type="entry name" value="Arm-DNA-bind_5"/>
    <property type="match status" value="1"/>
</dbReference>
<feature type="domain" description="Tyr recombinase" evidence="4">
    <location>
        <begin position="199"/>
        <end position="367"/>
    </location>
</feature>
<dbReference type="InterPro" id="IPR035386">
    <property type="entry name" value="Arm-DNA-bind_5"/>
</dbReference>
<dbReference type="GO" id="GO:0006310">
    <property type="term" value="P:DNA recombination"/>
    <property type="evidence" value="ECO:0007669"/>
    <property type="project" value="UniProtKB-KW"/>
</dbReference>
<dbReference type="AlphaFoldDB" id="A0A3N0C3A4"/>
<evidence type="ECO:0000256" key="2">
    <source>
        <dbReference type="ARBA" id="ARBA00023125"/>
    </source>
</evidence>
<proteinExistence type="inferred from homology"/>
<dbReference type="InterPro" id="IPR013762">
    <property type="entry name" value="Integrase-like_cat_sf"/>
</dbReference>
<dbReference type="PROSITE" id="PS51898">
    <property type="entry name" value="TYR_RECOMBINASE"/>
    <property type="match status" value="1"/>
</dbReference>
<dbReference type="Pfam" id="PF13102">
    <property type="entry name" value="Phage_int_SAM_5"/>
    <property type="match status" value="1"/>
</dbReference>
<evidence type="ECO:0000256" key="3">
    <source>
        <dbReference type="ARBA" id="ARBA00023172"/>
    </source>
</evidence>
<dbReference type="InterPro" id="IPR011010">
    <property type="entry name" value="DNA_brk_join_enz"/>
</dbReference>
<evidence type="ECO:0000256" key="1">
    <source>
        <dbReference type="ARBA" id="ARBA00008857"/>
    </source>
</evidence>
<dbReference type="OrthoDB" id="892893at2"/>
<sequence length="371" mass="43372">MVKVKLREKELKSGLTSFYLDYYPPIVDPKTGKSTRREFLKMYIDKKTKDPLEKQKNLIIKSAAEKKKIDRENKFLTGAFESGSFFAQKESFLQYFKLECKNRASSEGNFNNWISAYKHFEKYVSGICLFKDLNERLCEGFKNYLSKTNTLSSMSRNLSANSQHIYFNKFKAAVRVAFDEGLLAKNHTTRIQSPKAAQPYREFLTQDEICRLKETVCENDTIKRAALFAIVCGMRVSDVFPLKWENYHYDLNDKHLLRFNSKKPGEFVVHPISAQGFEFMGSIGSPKDRVFKGLKYSANTNKLLERWMHLADIKKKITWHNFRHTYAVNVIEKYGIYAGKEMLHHKHVKTTEIYSKMRIQHKIEIANSIEI</sequence>
<reference evidence="5 6" key="1">
    <citation type="submission" date="2018-10" db="EMBL/GenBank/DDBJ databases">
        <title>Genome sequencing of Pedobacter jejuensis TNB23.</title>
        <authorList>
            <person name="Cho Y.-J."/>
            <person name="Cho A."/>
            <person name="Kim O.-S."/>
        </authorList>
    </citation>
    <scope>NUCLEOTIDE SEQUENCE [LARGE SCALE GENOMIC DNA]</scope>
    <source>
        <strain evidence="5 6">TNB23</strain>
    </source>
</reference>
<dbReference type="Proteomes" id="UP000274046">
    <property type="component" value="Unassembled WGS sequence"/>
</dbReference>
<dbReference type="InterPro" id="IPR010998">
    <property type="entry name" value="Integrase_recombinase_N"/>
</dbReference>
<evidence type="ECO:0000259" key="4">
    <source>
        <dbReference type="PROSITE" id="PS51898"/>
    </source>
</evidence>
<dbReference type="Pfam" id="PF00589">
    <property type="entry name" value="Phage_integrase"/>
    <property type="match status" value="1"/>
</dbReference>
<keyword evidence="2" id="KW-0238">DNA-binding</keyword>
<evidence type="ECO:0000313" key="6">
    <source>
        <dbReference type="Proteomes" id="UP000274046"/>
    </source>
</evidence>
<dbReference type="Gene3D" id="1.10.443.10">
    <property type="entry name" value="Intergrase catalytic core"/>
    <property type="match status" value="1"/>
</dbReference>
<evidence type="ECO:0000313" key="5">
    <source>
        <dbReference type="EMBL" id="RNL56437.1"/>
    </source>
</evidence>
<dbReference type="InterPro" id="IPR002104">
    <property type="entry name" value="Integrase_catalytic"/>
</dbReference>
<dbReference type="EMBL" id="RBEE01000002">
    <property type="protein sequence ID" value="RNL56437.1"/>
    <property type="molecule type" value="Genomic_DNA"/>
</dbReference>
<accession>A0A3N0C3A4</accession>
<dbReference type="InterPro" id="IPR025269">
    <property type="entry name" value="SAM-like_dom"/>
</dbReference>
<dbReference type="InterPro" id="IPR050090">
    <property type="entry name" value="Tyrosine_recombinase_XerCD"/>
</dbReference>
<gene>
    <name evidence="5" type="ORF">D7004_00685</name>
</gene>
<dbReference type="GO" id="GO:0003677">
    <property type="term" value="F:DNA binding"/>
    <property type="evidence" value="ECO:0007669"/>
    <property type="project" value="UniProtKB-KW"/>
</dbReference>
<keyword evidence="3" id="KW-0233">DNA recombination</keyword>
<dbReference type="PANTHER" id="PTHR30349:SF64">
    <property type="entry name" value="PROPHAGE INTEGRASE INTD-RELATED"/>
    <property type="match status" value="1"/>
</dbReference>
<dbReference type="SUPFAM" id="SSF56349">
    <property type="entry name" value="DNA breaking-rejoining enzymes"/>
    <property type="match status" value="1"/>
</dbReference>
<dbReference type="GO" id="GO:0015074">
    <property type="term" value="P:DNA integration"/>
    <property type="evidence" value="ECO:0007669"/>
    <property type="project" value="InterPro"/>
</dbReference>
<keyword evidence="6" id="KW-1185">Reference proteome</keyword>
<dbReference type="RefSeq" id="WP_123203952.1">
    <property type="nucleotide sequence ID" value="NZ_RBEE01000002.1"/>
</dbReference>
<name>A0A3N0C3A4_9SPHI</name>
<comment type="caution">
    <text evidence="5">The sequence shown here is derived from an EMBL/GenBank/DDBJ whole genome shotgun (WGS) entry which is preliminary data.</text>
</comment>
<dbReference type="PANTHER" id="PTHR30349">
    <property type="entry name" value="PHAGE INTEGRASE-RELATED"/>
    <property type="match status" value="1"/>
</dbReference>